<sequence>MLPLPTPFMYKKHFLSLWHNTTYHKWNSMNFLSIYHKIKKKCMWYRRNTAGKESTQSHIDNHMVTHILPISQRAVGSMA</sequence>
<dbReference type="Proteomes" id="UP001181693">
    <property type="component" value="Unassembled WGS sequence"/>
</dbReference>
<gene>
    <name evidence="1" type="ORF">GDO54_010111</name>
</gene>
<proteinExistence type="predicted"/>
<keyword evidence="2" id="KW-1185">Reference proteome</keyword>
<organism evidence="1 2">
    <name type="scientific">Pyxicephalus adspersus</name>
    <name type="common">African bullfrog</name>
    <dbReference type="NCBI Taxonomy" id="30357"/>
    <lineage>
        <taxon>Eukaryota</taxon>
        <taxon>Metazoa</taxon>
        <taxon>Chordata</taxon>
        <taxon>Craniata</taxon>
        <taxon>Vertebrata</taxon>
        <taxon>Euteleostomi</taxon>
        <taxon>Amphibia</taxon>
        <taxon>Batrachia</taxon>
        <taxon>Anura</taxon>
        <taxon>Neobatrachia</taxon>
        <taxon>Ranoidea</taxon>
        <taxon>Pyxicephalidae</taxon>
        <taxon>Pyxicephalinae</taxon>
        <taxon>Pyxicephalus</taxon>
    </lineage>
</organism>
<accession>A0AAV3AMT6</accession>
<evidence type="ECO:0000313" key="2">
    <source>
        <dbReference type="Proteomes" id="UP001181693"/>
    </source>
</evidence>
<protein>
    <submittedName>
        <fullName evidence="1">Uncharacterized protein</fullName>
    </submittedName>
</protein>
<dbReference type="EMBL" id="DYDO01000004">
    <property type="protein sequence ID" value="DBA25761.1"/>
    <property type="molecule type" value="Genomic_DNA"/>
</dbReference>
<comment type="caution">
    <text evidence="1">The sequence shown here is derived from an EMBL/GenBank/DDBJ whole genome shotgun (WGS) entry which is preliminary data.</text>
</comment>
<evidence type="ECO:0000313" key="1">
    <source>
        <dbReference type="EMBL" id="DBA25761.1"/>
    </source>
</evidence>
<reference evidence="1" key="1">
    <citation type="thesis" date="2020" institute="ProQuest LLC" country="789 East Eisenhower Parkway, Ann Arbor, MI, USA">
        <title>Comparative Genomics and Chromosome Evolution.</title>
        <authorList>
            <person name="Mudd A.B."/>
        </authorList>
    </citation>
    <scope>NUCLEOTIDE SEQUENCE</scope>
    <source>
        <strain evidence="1">1538</strain>
        <tissue evidence="1">Blood</tissue>
    </source>
</reference>
<dbReference type="AlphaFoldDB" id="A0AAV3AMT6"/>
<name>A0AAV3AMT6_PYXAD</name>